<dbReference type="RefSeq" id="XP_072845171.1">
    <property type="nucleotide sequence ID" value="XM_072989070.1"/>
</dbReference>
<feature type="domain" description="Myb/SANT-like DNA-binding" evidence="2">
    <location>
        <begin position="1"/>
        <end position="50"/>
    </location>
</feature>
<organism evidence="3 4">
    <name type="scientific">Pogona vitticeps</name>
    <name type="common">central bearded dragon</name>
    <dbReference type="NCBI Taxonomy" id="103695"/>
    <lineage>
        <taxon>Eukaryota</taxon>
        <taxon>Metazoa</taxon>
        <taxon>Chordata</taxon>
        <taxon>Craniata</taxon>
        <taxon>Vertebrata</taxon>
        <taxon>Euteleostomi</taxon>
        <taxon>Lepidosauria</taxon>
        <taxon>Squamata</taxon>
        <taxon>Bifurcata</taxon>
        <taxon>Unidentata</taxon>
        <taxon>Episquamata</taxon>
        <taxon>Toxicofera</taxon>
        <taxon>Iguania</taxon>
        <taxon>Acrodonta</taxon>
        <taxon>Agamidae</taxon>
        <taxon>Amphibolurinae</taxon>
        <taxon>Pogona</taxon>
    </lineage>
</organism>
<proteinExistence type="predicted"/>
<reference evidence="3" key="1">
    <citation type="submission" date="2025-05" db="UniProtKB">
        <authorList>
            <consortium name="RefSeq"/>
        </authorList>
    </citation>
    <scope>NUCLEOTIDE SEQUENCE [LARGE SCALE GENOMIC DNA]</scope>
</reference>
<reference evidence="4" key="2">
    <citation type="submission" date="2025-08" db="UniProtKB">
        <authorList>
            <consortium name="RefSeq"/>
        </authorList>
    </citation>
    <scope>IDENTIFICATION</scope>
</reference>
<evidence type="ECO:0000313" key="4">
    <source>
        <dbReference type="RefSeq" id="XP_072845171.1"/>
    </source>
</evidence>
<feature type="compositionally biased region" description="Polar residues" evidence="1">
    <location>
        <begin position="247"/>
        <end position="256"/>
    </location>
</feature>
<name>A0ABM5FIE1_9SAUR</name>
<feature type="region of interest" description="Disordered" evidence="1">
    <location>
        <begin position="131"/>
        <end position="165"/>
    </location>
</feature>
<evidence type="ECO:0000313" key="3">
    <source>
        <dbReference type="Proteomes" id="UP001652642"/>
    </source>
</evidence>
<dbReference type="PANTHER" id="PTHR47595:SF1">
    <property type="entry name" value="MYB_SANT-LIKE DNA-BINDING DOMAIN-CONTAINING PROTEIN"/>
    <property type="match status" value="1"/>
</dbReference>
<sequence length="320" mass="35618">MTTRGHHRTAVECRSKTKVMRLEYKRVIGHNSRAGSNKVTCPFYKQLHRILRGDASVRPKRVSRSLNFKQGPQQEAVPDPPVMEEQFSPGDLNIINIGDYLKEESMDNVADGTVAVHGNEEELLNVGNFTQTEEEESNGGSEPPAVPSKEPEPPTTRLSLIRNKKKRERAESMFQLFMEQAREDSQKEQEEMARDRVVLARFLTAFERDAADSREERRQCLEAMRANCDMLQGIVNGLNKLMDAIAGQQQASTRSQARPPLHSATHKDLPLNSTPGARSGSLQEVPPSYPTSNASAAPKSGSRKPSHGTHPLPRVMCNLG</sequence>
<feature type="region of interest" description="Disordered" evidence="1">
    <location>
        <begin position="246"/>
        <end position="320"/>
    </location>
</feature>
<protein>
    <submittedName>
        <fullName evidence="4">Uncharacterized protein isoform X2</fullName>
    </submittedName>
</protein>
<keyword evidence="3" id="KW-1185">Reference proteome</keyword>
<evidence type="ECO:0000256" key="1">
    <source>
        <dbReference type="SAM" id="MobiDB-lite"/>
    </source>
</evidence>
<gene>
    <name evidence="4" type="primary">LOC110070251</name>
</gene>
<dbReference type="InterPro" id="IPR044822">
    <property type="entry name" value="Myb_DNA-bind_4"/>
</dbReference>
<dbReference type="Pfam" id="PF13837">
    <property type="entry name" value="Myb_DNA-bind_4"/>
    <property type="match status" value="1"/>
</dbReference>
<feature type="compositionally biased region" description="Polar residues" evidence="1">
    <location>
        <begin position="271"/>
        <end position="282"/>
    </location>
</feature>
<dbReference type="Proteomes" id="UP001652642">
    <property type="component" value="Chromosome 2"/>
</dbReference>
<dbReference type="PANTHER" id="PTHR47595">
    <property type="entry name" value="HEAT SHOCK 70 KDA PROTEIN 14"/>
    <property type="match status" value="1"/>
</dbReference>
<accession>A0ABM5FIE1</accession>
<dbReference type="GeneID" id="110070251"/>
<evidence type="ECO:0000259" key="2">
    <source>
        <dbReference type="Pfam" id="PF13837"/>
    </source>
</evidence>